<proteinExistence type="predicted"/>
<gene>
    <name evidence="1" type="ORF">D1Z90_20195</name>
</gene>
<evidence type="ECO:0000313" key="1">
    <source>
        <dbReference type="EMBL" id="RJG36823.1"/>
    </source>
</evidence>
<dbReference type="AlphaFoldDB" id="A0A418Y996"/>
<reference evidence="1 2" key="2">
    <citation type="submission" date="2019-01" db="EMBL/GenBank/DDBJ databases">
        <title>Motilimonas pumilus sp. nov., isolated from the gut of sea cucumber (Apostichopus japonicus).</title>
        <authorList>
            <person name="Wang F.-Q."/>
            <person name="Ren L.-H."/>
            <person name="Lin Y.-W."/>
            <person name="Sun G.-H."/>
            <person name="Du Z.-J."/>
            <person name="Zhao J.-X."/>
            <person name="Liu X.-J."/>
            <person name="Liu L.-J."/>
        </authorList>
    </citation>
    <scope>NUCLEOTIDE SEQUENCE [LARGE SCALE GENOMIC DNA]</scope>
    <source>
        <strain evidence="1 2">PLHSC7-2</strain>
    </source>
</reference>
<dbReference type="RefSeq" id="WP_158587206.1">
    <property type="nucleotide sequence ID" value="NZ_QZCH01000067.1"/>
</dbReference>
<evidence type="ECO:0000313" key="2">
    <source>
        <dbReference type="Proteomes" id="UP000283255"/>
    </source>
</evidence>
<reference evidence="1 2" key="1">
    <citation type="submission" date="2018-09" db="EMBL/GenBank/DDBJ databases">
        <authorList>
            <person name="Wang F."/>
        </authorList>
    </citation>
    <scope>NUCLEOTIDE SEQUENCE [LARGE SCALE GENOMIC DNA]</scope>
    <source>
        <strain evidence="1 2">PLHSC7-2</strain>
    </source>
</reference>
<name>A0A418Y996_9GAMM</name>
<keyword evidence="2" id="KW-1185">Reference proteome</keyword>
<dbReference type="Proteomes" id="UP000283255">
    <property type="component" value="Unassembled WGS sequence"/>
</dbReference>
<dbReference type="EMBL" id="QZCH01000067">
    <property type="protein sequence ID" value="RJG36823.1"/>
    <property type="molecule type" value="Genomic_DNA"/>
</dbReference>
<organism evidence="1 2">
    <name type="scientific">Motilimonas pumila</name>
    <dbReference type="NCBI Taxonomy" id="2303987"/>
    <lineage>
        <taxon>Bacteria</taxon>
        <taxon>Pseudomonadati</taxon>
        <taxon>Pseudomonadota</taxon>
        <taxon>Gammaproteobacteria</taxon>
        <taxon>Alteromonadales</taxon>
        <taxon>Alteromonadales genera incertae sedis</taxon>
        <taxon>Motilimonas</taxon>
    </lineage>
</organism>
<accession>A0A418Y996</accession>
<feature type="non-terminal residue" evidence="1">
    <location>
        <position position="1"/>
    </location>
</feature>
<protein>
    <submittedName>
        <fullName evidence="1">Uncharacterized protein</fullName>
    </submittedName>
</protein>
<sequence length="75" mass="8865">QYQAKTFKPEAYLRHFGQVEFLATKLYTQALEETPLDQPKINRLVMLLRNLTEIFCLLEQAKKQQAKIELTFYGD</sequence>
<comment type="caution">
    <text evidence="1">The sequence shown here is derived from an EMBL/GenBank/DDBJ whole genome shotgun (WGS) entry which is preliminary data.</text>
</comment>